<evidence type="ECO:0000313" key="1">
    <source>
        <dbReference type="EMBL" id="XBO40769.1"/>
    </source>
</evidence>
<gene>
    <name evidence="1" type="ORF">ABEG18_08400</name>
</gene>
<dbReference type="InterPro" id="IPR037481">
    <property type="entry name" value="LacX"/>
</dbReference>
<protein>
    <submittedName>
        <fullName evidence="1">Aldose 1-epimerase family protein</fullName>
    </submittedName>
</protein>
<organism evidence="1">
    <name type="scientific">Alsobacter sp. KACC 23698</name>
    <dbReference type="NCBI Taxonomy" id="3149229"/>
    <lineage>
        <taxon>Bacteria</taxon>
        <taxon>Pseudomonadati</taxon>
        <taxon>Pseudomonadota</taxon>
        <taxon>Alphaproteobacteria</taxon>
        <taxon>Hyphomicrobiales</taxon>
        <taxon>Alsobacteraceae</taxon>
        <taxon>Alsobacter</taxon>
    </lineage>
</organism>
<dbReference type="Pfam" id="PF01263">
    <property type="entry name" value="Aldose_epim"/>
    <property type="match status" value="1"/>
</dbReference>
<name>A0AAU7JL41_9HYPH</name>
<reference evidence="1" key="1">
    <citation type="submission" date="2024-05" db="EMBL/GenBank/DDBJ databases">
        <authorList>
            <person name="Kim S."/>
            <person name="Heo J."/>
            <person name="Choi H."/>
            <person name="Choi Y."/>
            <person name="Kwon S.-W."/>
            <person name="Kim Y."/>
        </authorList>
    </citation>
    <scope>NUCLEOTIDE SEQUENCE</scope>
    <source>
        <strain evidence="1">KACC 23698</strain>
    </source>
</reference>
<dbReference type="SUPFAM" id="SSF74650">
    <property type="entry name" value="Galactose mutarotase-like"/>
    <property type="match status" value="1"/>
</dbReference>
<dbReference type="GO" id="GO:0030246">
    <property type="term" value="F:carbohydrate binding"/>
    <property type="evidence" value="ECO:0007669"/>
    <property type="project" value="InterPro"/>
</dbReference>
<dbReference type="EMBL" id="CP157484">
    <property type="protein sequence ID" value="XBO40769.1"/>
    <property type="molecule type" value="Genomic_DNA"/>
</dbReference>
<dbReference type="InterPro" id="IPR008183">
    <property type="entry name" value="Aldose_1/G6P_1-epimerase"/>
</dbReference>
<dbReference type="InterPro" id="IPR014718">
    <property type="entry name" value="GH-type_carb-bd"/>
</dbReference>
<dbReference type="AlphaFoldDB" id="A0AAU7JL41"/>
<dbReference type="RefSeq" id="WP_406857626.1">
    <property type="nucleotide sequence ID" value="NZ_CP157484.1"/>
</dbReference>
<sequence>MMDDGLTLRSGDCRLAVSTLGAEMRDWRIGPDSLLWGGDPAWWPDRSPILFPVVGWTRNGEARVGGATYPLGVHGFARTQRFEVIEAGEARATLRLRETPHTLAKYPFRFELTVAYEVDPTGVLASFRVANRGHAPMPYALGLHPGFRLPFGSVDFGAGVVAFERAERGEVPIIAPGGLFSPERRTVSLTQGGRELPLTRDLFDREALCFMGVYSRSLRLSSQTGPALRIAWSRFPHVVLWSRPGAPFLCVEAWTGSGDPVGFQGDLFEKPGMTVLQAGDASEHSYRMSVEDPLKTGRIS</sequence>
<dbReference type="InterPro" id="IPR011013">
    <property type="entry name" value="Gal_mutarotase_sf_dom"/>
</dbReference>
<accession>A0AAU7JL41</accession>
<proteinExistence type="predicted"/>
<dbReference type="GO" id="GO:0005975">
    <property type="term" value="P:carbohydrate metabolic process"/>
    <property type="evidence" value="ECO:0007669"/>
    <property type="project" value="InterPro"/>
</dbReference>
<dbReference type="Gene3D" id="2.70.98.10">
    <property type="match status" value="1"/>
</dbReference>
<dbReference type="CDD" id="cd09024">
    <property type="entry name" value="Aldose_epim_lacX"/>
    <property type="match status" value="1"/>
</dbReference>
<dbReference type="GO" id="GO:0016853">
    <property type="term" value="F:isomerase activity"/>
    <property type="evidence" value="ECO:0007669"/>
    <property type="project" value="InterPro"/>
</dbReference>